<comment type="similarity">
    <text evidence="1">Belongs to the ABC transporter superfamily.</text>
</comment>
<keyword evidence="3" id="KW-0547">Nucleotide-binding</keyword>
<gene>
    <name evidence="6" type="ordered locus">bpr_I1856</name>
</gene>
<dbReference type="Pfam" id="PF00005">
    <property type="entry name" value="ABC_tran"/>
    <property type="match status" value="1"/>
</dbReference>
<dbReference type="GO" id="GO:0055085">
    <property type="term" value="P:transmembrane transport"/>
    <property type="evidence" value="ECO:0007669"/>
    <property type="project" value="UniProtKB-ARBA"/>
</dbReference>
<reference evidence="6 7" key="1">
    <citation type="journal article" date="2010" name="PLoS ONE">
        <title>The glycobiome of the rumen bacterium Butyrivibrio proteoclasticus B316(T) highlights adaptation to a polysaccharide-rich environment.</title>
        <authorList>
            <person name="Kelly W.J."/>
            <person name="Leahy S.C."/>
            <person name="Altermann E."/>
            <person name="Yeoman C.J."/>
            <person name="Dunne J.C."/>
            <person name="Kong Z."/>
            <person name="Pacheco D.M."/>
            <person name="Li D."/>
            <person name="Noel S.J."/>
            <person name="Moon C.D."/>
            <person name="Cookson A.L."/>
            <person name="Attwood G.T."/>
        </authorList>
    </citation>
    <scope>NUCLEOTIDE SEQUENCE [LARGE SCALE GENOMIC DNA]</scope>
    <source>
        <strain evidence="7">ATCC 51982 / DSM 14932 / B316</strain>
    </source>
</reference>
<dbReference type="GO" id="GO:0016887">
    <property type="term" value="F:ATP hydrolysis activity"/>
    <property type="evidence" value="ECO:0007669"/>
    <property type="project" value="InterPro"/>
</dbReference>
<dbReference type="STRING" id="515622.bpr_I1856"/>
<keyword evidence="2" id="KW-0813">Transport</keyword>
<dbReference type="KEGG" id="bpb:bpr_I1856"/>
<evidence type="ECO:0000313" key="6">
    <source>
        <dbReference type="EMBL" id="ADL34590.1"/>
    </source>
</evidence>
<dbReference type="InterPro" id="IPR027417">
    <property type="entry name" value="P-loop_NTPase"/>
</dbReference>
<dbReference type="PROSITE" id="PS00211">
    <property type="entry name" value="ABC_TRANSPORTER_1"/>
    <property type="match status" value="1"/>
</dbReference>
<dbReference type="EMBL" id="CP001810">
    <property type="protein sequence ID" value="ADL34590.1"/>
    <property type="molecule type" value="Genomic_DNA"/>
</dbReference>
<dbReference type="PANTHER" id="PTHR43776:SF7">
    <property type="entry name" value="D,D-DIPEPTIDE TRANSPORT ATP-BINDING PROTEIN DDPF-RELATED"/>
    <property type="match status" value="1"/>
</dbReference>
<dbReference type="Proteomes" id="UP000001299">
    <property type="component" value="Chromosome 1"/>
</dbReference>
<dbReference type="GO" id="GO:0005524">
    <property type="term" value="F:ATP binding"/>
    <property type="evidence" value="ECO:0007669"/>
    <property type="project" value="UniProtKB-KW"/>
</dbReference>
<name>E0RWR4_BUTPB</name>
<dbReference type="Gene3D" id="3.40.50.300">
    <property type="entry name" value="P-loop containing nucleotide triphosphate hydrolases"/>
    <property type="match status" value="1"/>
</dbReference>
<dbReference type="eggNOG" id="COG4608">
    <property type="taxonomic scope" value="Bacteria"/>
</dbReference>
<dbReference type="InterPro" id="IPR003439">
    <property type="entry name" value="ABC_transporter-like_ATP-bd"/>
</dbReference>
<keyword evidence="4 6" id="KW-0067">ATP-binding</keyword>
<protein>
    <submittedName>
        <fullName evidence="6">Peptide/nickel ABC transporter ATP-binding protein</fullName>
    </submittedName>
</protein>
<dbReference type="PROSITE" id="PS50893">
    <property type="entry name" value="ABC_TRANSPORTER_2"/>
    <property type="match status" value="1"/>
</dbReference>
<dbReference type="CDD" id="cd03257">
    <property type="entry name" value="ABC_NikE_OppD_transporters"/>
    <property type="match status" value="1"/>
</dbReference>
<evidence type="ECO:0000256" key="3">
    <source>
        <dbReference type="ARBA" id="ARBA00022741"/>
    </source>
</evidence>
<feature type="domain" description="ABC transporter" evidence="5">
    <location>
        <begin position="14"/>
        <end position="250"/>
    </location>
</feature>
<dbReference type="InterPro" id="IPR050319">
    <property type="entry name" value="ABC_transp_ATP-bind"/>
</dbReference>
<sequence length="257" mass="29640">MVSYQMEKEKVLRVTGLNVFYKNRKRKLFSRKNKKIQALFDVSFDMDEGEVLAIAGESGCGKSTLARAIVGINKDYQGEIWQKYGRPMMVFQDPYNSLNPAKRIGWLLEEPLKVDKERKWTSEERRKRVEEIMQEIELPLSMLDRYPSQLSGGQRQRVCIGIALMREPKLLIADEPVSALDVTIQAQIMELLNNLHRKHGISIIFISHDLRVVYQISDHVMVMKNGHVVEYGATRDVYRNPQADYTIQLLKAAGITK</sequence>
<dbReference type="AlphaFoldDB" id="E0RWR4"/>
<dbReference type="InterPro" id="IPR017871">
    <property type="entry name" value="ABC_transporter-like_CS"/>
</dbReference>
<dbReference type="InterPro" id="IPR003593">
    <property type="entry name" value="AAA+_ATPase"/>
</dbReference>
<evidence type="ECO:0000256" key="2">
    <source>
        <dbReference type="ARBA" id="ARBA00022448"/>
    </source>
</evidence>
<dbReference type="SUPFAM" id="SSF52540">
    <property type="entry name" value="P-loop containing nucleoside triphosphate hydrolases"/>
    <property type="match status" value="1"/>
</dbReference>
<organism evidence="6 7">
    <name type="scientific">Butyrivibrio proteoclasticus (strain ATCC 51982 / DSM 14932 / B316)</name>
    <name type="common">Clostridium proteoclasticum</name>
    <dbReference type="NCBI Taxonomy" id="515622"/>
    <lineage>
        <taxon>Bacteria</taxon>
        <taxon>Bacillati</taxon>
        <taxon>Bacillota</taxon>
        <taxon>Clostridia</taxon>
        <taxon>Lachnospirales</taxon>
        <taxon>Lachnospiraceae</taxon>
        <taxon>Butyrivibrio</taxon>
    </lineage>
</organism>
<evidence type="ECO:0000256" key="1">
    <source>
        <dbReference type="ARBA" id="ARBA00005417"/>
    </source>
</evidence>
<evidence type="ECO:0000259" key="5">
    <source>
        <dbReference type="PROSITE" id="PS50893"/>
    </source>
</evidence>
<accession>E0RWR4</accession>
<dbReference type="HOGENOM" id="CLU_000604_1_23_9"/>
<evidence type="ECO:0000256" key="4">
    <source>
        <dbReference type="ARBA" id="ARBA00022840"/>
    </source>
</evidence>
<dbReference type="PANTHER" id="PTHR43776">
    <property type="entry name" value="TRANSPORT ATP-BINDING PROTEIN"/>
    <property type="match status" value="1"/>
</dbReference>
<evidence type="ECO:0000313" key="7">
    <source>
        <dbReference type="Proteomes" id="UP000001299"/>
    </source>
</evidence>
<keyword evidence="7" id="KW-1185">Reference proteome</keyword>
<proteinExistence type="inferred from homology"/>
<dbReference type="SMART" id="SM00382">
    <property type="entry name" value="AAA"/>
    <property type="match status" value="1"/>
</dbReference>